<dbReference type="Pfam" id="PF13962">
    <property type="entry name" value="PGG"/>
    <property type="match status" value="1"/>
</dbReference>
<accession>A0AA87ZNB0</accession>
<dbReference type="InterPro" id="IPR002110">
    <property type="entry name" value="Ankyrin_rpt"/>
</dbReference>
<keyword evidence="3" id="KW-1133">Transmembrane helix</keyword>
<feature type="transmembrane region" description="Helical" evidence="3">
    <location>
        <begin position="607"/>
        <end position="632"/>
    </location>
</feature>
<dbReference type="PANTHER" id="PTHR24177">
    <property type="entry name" value="CASKIN"/>
    <property type="match status" value="1"/>
</dbReference>
<protein>
    <recommendedName>
        <fullName evidence="4">PGG domain-containing protein</fullName>
    </recommendedName>
</protein>
<dbReference type="AlphaFoldDB" id="A0AA87ZNB0"/>
<name>A0AA87ZNB0_FICCA</name>
<dbReference type="PANTHER" id="PTHR24177:SF344">
    <property type="entry name" value="PGG DOMAIN-CONTAINING PROTEIN"/>
    <property type="match status" value="1"/>
</dbReference>
<sequence>MGSVERMTEPYRAAMKKEWDAMKKFYDENKEYVTASLTVSGDTALHIAVHSGDAELVKSLLNEILFGSKDDPFLRELAPLQRKNEYGNTALHEAASGGHLETVKLLLNRDEKLLEVKNNRGETPLFRAAAFGQTEVVRFLTSKVEDMGIHRRRDDSTSILHVAVLGKYFETAVELLQHDVSPDLMDENGMTCFQLLANMPSAFRSGYSMGKLATLLYYCLPEKDYDEVDDIAPQAGPSGQEDLESGQGSSQTNRPIGFPGKDDEKIDDVVPEAMLNREENLESGHKGEPDLQGSNKANQPTVLPAIGTLWEIKKKQNKVLELLNILAKQDLSWIGTNFGGVPDEKIHVPVYQEDVDKDEEEDGHSTESRAASETSFRLETPLIAAARNGITEIVEAILKVYPQAIEHVNNINENIFHVAVRFRRVEILDLLQSSHIPISRLRRKITTDGDSILHKAAYLGEYSLRDRPGEALRMQSEIQWFKRVQKIVPPYFINHRNKEGHTAQLLFSKQHRELVKRGQEWLMRTTQACTLVAVLIATVAFTCAYTVPGGSNKTGHPLLLRTKPFIVFTTADTLSLCFSLTSVVVFLSIMTSKMQEQDFRRSLPLKLVLGLTTLFFAVAAMMVAFAATLVLMMRRRLHWAAVPIYTIACCPVTIFLVLQLPLYVNIAWFTVQDLVTSLIASFPQVKCLKPKFWAKEA</sequence>
<feature type="transmembrane region" description="Helical" evidence="3">
    <location>
        <begin position="565"/>
        <end position="587"/>
    </location>
</feature>
<feature type="repeat" description="ANK" evidence="1">
    <location>
        <begin position="86"/>
        <end position="118"/>
    </location>
</feature>
<dbReference type="SMART" id="SM00248">
    <property type="entry name" value="ANK"/>
    <property type="match status" value="6"/>
</dbReference>
<keyword evidence="3" id="KW-0812">Transmembrane</keyword>
<feature type="domain" description="PGG" evidence="4">
    <location>
        <begin position="520"/>
        <end position="631"/>
    </location>
</feature>
<evidence type="ECO:0000313" key="6">
    <source>
        <dbReference type="Proteomes" id="UP001187192"/>
    </source>
</evidence>
<dbReference type="Proteomes" id="UP001187192">
    <property type="component" value="Unassembled WGS sequence"/>
</dbReference>
<dbReference type="PROSITE" id="PS50088">
    <property type="entry name" value="ANK_REPEAT"/>
    <property type="match status" value="3"/>
</dbReference>
<dbReference type="InterPro" id="IPR026961">
    <property type="entry name" value="PGG_dom"/>
</dbReference>
<feature type="region of interest" description="Disordered" evidence="2">
    <location>
        <begin position="280"/>
        <end position="299"/>
    </location>
</feature>
<dbReference type="EMBL" id="BTGU01000006">
    <property type="protein sequence ID" value="GMN36425.1"/>
    <property type="molecule type" value="Genomic_DNA"/>
</dbReference>
<feature type="compositionally biased region" description="Basic and acidic residues" evidence="2">
    <location>
        <begin position="280"/>
        <end position="289"/>
    </location>
</feature>
<evidence type="ECO:0000313" key="5">
    <source>
        <dbReference type="EMBL" id="GMN36425.1"/>
    </source>
</evidence>
<organism evidence="5 6">
    <name type="scientific">Ficus carica</name>
    <name type="common">Common fig</name>
    <dbReference type="NCBI Taxonomy" id="3494"/>
    <lineage>
        <taxon>Eukaryota</taxon>
        <taxon>Viridiplantae</taxon>
        <taxon>Streptophyta</taxon>
        <taxon>Embryophyta</taxon>
        <taxon>Tracheophyta</taxon>
        <taxon>Spermatophyta</taxon>
        <taxon>Magnoliopsida</taxon>
        <taxon>eudicotyledons</taxon>
        <taxon>Gunneridae</taxon>
        <taxon>Pentapetalae</taxon>
        <taxon>rosids</taxon>
        <taxon>fabids</taxon>
        <taxon>Rosales</taxon>
        <taxon>Moraceae</taxon>
        <taxon>Ficeae</taxon>
        <taxon>Ficus</taxon>
    </lineage>
</organism>
<dbReference type="InterPro" id="IPR036770">
    <property type="entry name" value="Ankyrin_rpt-contain_sf"/>
</dbReference>
<dbReference type="SUPFAM" id="SSF48403">
    <property type="entry name" value="Ankyrin repeat"/>
    <property type="match status" value="2"/>
</dbReference>
<evidence type="ECO:0000256" key="1">
    <source>
        <dbReference type="PROSITE-ProRule" id="PRU00023"/>
    </source>
</evidence>
<reference evidence="5" key="1">
    <citation type="submission" date="2023-07" db="EMBL/GenBank/DDBJ databases">
        <title>draft genome sequence of fig (Ficus carica).</title>
        <authorList>
            <person name="Takahashi T."/>
            <person name="Nishimura K."/>
        </authorList>
    </citation>
    <scope>NUCLEOTIDE SEQUENCE</scope>
</reference>
<gene>
    <name evidence="5" type="ORF">TIFTF001_006009</name>
</gene>
<dbReference type="Gene3D" id="1.25.40.20">
    <property type="entry name" value="Ankyrin repeat-containing domain"/>
    <property type="match status" value="2"/>
</dbReference>
<dbReference type="GO" id="GO:0016020">
    <property type="term" value="C:membrane"/>
    <property type="evidence" value="ECO:0007669"/>
    <property type="project" value="TreeGrafter"/>
</dbReference>
<feature type="region of interest" description="Disordered" evidence="2">
    <location>
        <begin position="354"/>
        <end position="373"/>
    </location>
</feature>
<keyword evidence="6" id="KW-1185">Reference proteome</keyword>
<feature type="region of interest" description="Disordered" evidence="2">
    <location>
        <begin position="229"/>
        <end position="265"/>
    </location>
</feature>
<evidence type="ECO:0000259" key="4">
    <source>
        <dbReference type="Pfam" id="PF13962"/>
    </source>
</evidence>
<evidence type="ECO:0000256" key="3">
    <source>
        <dbReference type="SAM" id="Phobius"/>
    </source>
</evidence>
<feature type="transmembrane region" description="Helical" evidence="3">
    <location>
        <begin position="521"/>
        <end position="545"/>
    </location>
</feature>
<feature type="repeat" description="ANK" evidence="1">
    <location>
        <begin position="120"/>
        <end position="152"/>
    </location>
</feature>
<proteinExistence type="predicted"/>
<dbReference type="PROSITE" id="PS50297">
    <property type="entry name" value="ANK_REP_REGION"/>
    <property type="match status" value="2"/>
</dbReference>
<comment type="caution">
    <text evidence="5">The sequence shown here is derived from an EMBL/GenBank/DDBJ whole genome shotgun (WGS) entry which is preliminary data.</text>
</comment>
<keyword evidence="3" id="KW-0472">Membrane</keyword>
<dbReference type="Pfam" id="PF12796">
    <property type="entry name" value="Ank_2"/>
    <property type="match status" value="1"/>
</dbReference>
<feature type="repeat" description="ANK" evidence="1">
    <location>
        <begin position="40"/>
        <end position="62"/>
    </location>
</feature>
<evidence type="ECO:0000256" key="2">
    <source>
        <dbReference type="SAM" id="MobiDB-lite"/>
    </source>
</evidence>
<feature type="transmembrane region" description="Helical" evidence="3">
    <location>
        <begin position="639"/>
        <end position="660"/>
    </location>
</feature>
<keyword evidence="1" id="KW-0040">ANK repeat</keyword>